<feature type="domain" description="PLD phosphodiesterase" evidence="14">
    <location>
        <begin position="245"/>
        <end position="272"/>
    </location>
</feature>
<sequence length="512" mass="59879">MIRKLLSLLHNKILIVSILILIQLFVFFGIVFKLSEYFVAIYFILIALSFCMSIYIINKNDNPTYKLTWVLLIMAVPVFGGLIYLLFGGQKVPKELRKRDSEALENYQEISWQNTEIMEALEAEDPLAHKQANYLWKNAIFPIYNHTETTYFPVGEEKFKAMVEELKKAESFIFMEYFIIAPGVMWDTILDILIDKVKQGVEVRVMYDDAGCITTLPQDYYLTLRRLGIQAKVFNPIKPRLAMQMNNRDHRKILVIDGKVGMTGGINLADEYINQKERFGHWKDCSVMIRGEAVWNLTLMFLQFWNYDEKEKDDVFSYKPDFKVFENIHNDGYVQPYSDSPTDEENVGEYTHINMINSANRYVYATTPYLVIDNEMKTALLLAAKNGIDVRILVPHIPDKWYVFAVTRSNYKDLIEGGVKIYEYTPGFVHGKSFVVDDKMAIVGTVNMDYRSYYLHYECGVWFYRSRVVMDVKRDYLETLSKSHQVTLEECRQVRLPIRIMRAILNLFSPMM</sequence>
<keyword evidence="7 13" id="KW-1133">Transmembrane helix</keyword>
<proteinExistence type="predicted"/>
<evidence type="ECO:0000256" key="7">
    <source>
        <dbReference type="ARBA" id="ARBA00022989"/>
    </source>
</evidence>
<dbReference type="EC" id="2.7.8.-" evidence="12"/>
<evidence type="ECO:0000256" key="12">
    <source>
        <dbReference type="NCBIfam" id="TIGR04265"/>
    </source>
</evidence>
<dbReference type="GO" id="GO:0032049">
    <property type="term" value="P:cardiolipin biosynthetic process"/>
    <property type="evidence" value="ECO:0007669"/>
    <property type="project" value="UniProtKB-UniRule"/>
</dbReference>
<evidence type="ECO:0000256" key="10">
    <source>
        <dbReference type="ARBA" id="ARBA00023209"/>
    </source>
</evidence>
<keyword evidence="8" id="KW-0443">Lipid metabolism</keyword>
<feature type="transmembrane region" description="Helical" evidence="13">
    <location>
        <begin position="69"/>
        <end position="87"/>
    </location>
</feature>
<evidence type="ECO:0000313" key="16">
    <source>
        <dbReference type="Proteomes" id="UP000030008"/>
    </source>
</evidence>
<dbReference type="Proteomes" id="UP000030008">
    <property type="component" value="Unassembled WGS sequence"/>
</dbReference>
<dbReference type="InterPro" id="IPR022924">
    <property type="entry name" value="Cardiolipin_synthase"/>
</dbReference>
<evidence type="ECO:0000256" key="1">
    <source>
        <dbReference type="ARBA" id="ARBA00004651"/>
    </source>
</evidence>
<dbReference type="PANTHER" id="PTHR21248:SF22">
    <property type="entry name" value="PHOSPHOLIPASE D"/>
    <property type="match status" value="1"/>
</dbReference>
<evidence type="ECO:0000256" key="6">
    <source>
        <dbReference type="ARBA" id="ARBA00022737"/>
    </source>
</evidence>
<keyword evidence="4" id="KW-0808">Transferase</keyword>
<evidence type="ECO:0000256" key="3">
    <source>
        <dbReference type="ARBA" id="ARBA00022516"/>
    </source>
</evidence>
<gene>
    <name evidence="15" type="ORF">CIAN88_14980</name>
</gene>
<name>A0A099I383_CLOIN</name>
<keyword evidence="3" id="KW-0444">Lipid biosynthesis</keyword>
<dbReference type="Pfam" id="PF13396">
    <property type="entry name" value="PLDc_N"/>
    <property type="match status" value="1"/>
</dbReference>
<evidence type="ECO:0000256" key="13">
    <source>
        <dbReference type="SAM" id="Phobius"/>
    </source>
</evidence>
<evidence type="ECO:0000313" key="15">
    <source>
        <dbReference type="EMBL" id="KGJ52394.1"/>
    </source>
</evidence>
<evidence type="ECO:0000256" key="4">
    <source>
        <dbReference type="ARBA" id="ARBA00022679"/>
    </source>
</evidence>
<accession>A0A099I383</accession>
<protein>
    <recommendedName>
        <fullName evidence="12">Cardiolipin synthase</fullName>
        <ecNumber evidence="12">2.7.8.-</ecNumber>
    </recommendedName>
</protein>
<dbReference type="InterPro" id="IPR001736">
    <property type="entry name" value="PLipase_D/transphosphatidylase"/>
</dbReference>
<keyword evidence="10" id="KW-0594">Phospholipid biosynthesis</keyword>
<evidence type="ECO:0000256" key="9">
    <source>
        <dbReference type="ARBA" id="ARBA00023136"/>
    </source>
</evidence>
<keyword evidence="6" id="KW-0677">Repeat</keyword>
<dbReference type="AlphaFoldDB" id="A0A099I383"/>
<evidence type="ECO:0000256" key="11">
    <source>
        <dbReference type="ARBA" id="ARBA00023264"/>
    </source>
</evidence>
<dbReference type="SUPFAM" id="SSF56024">
    <property type="entry name" value="Phospholipase D/nuclease"/>
    <property type="match status" value="2"/>
</dbReference>
<feature type="transmembrane region" description="Helical" evidence="13">
    <location>
        <begin position="12"/>
        <end position="31"/>
    </location>
</feature>
<evidence type="ECO:0000256" key="5">
    <source>
        <dbReference type="ARBA" id="ARBA00022692"/>
    </source>
</evidence>
<dbReference type="Gene3D" id="3.30.870.10">
    <property type="entry name" value="Endonuclease Chain A"/>
    <property type="match status" value="2"/>
</dbReference>
<dbReference type="InterPro" id="IPR025202">
    <property type="entry name" value="PLD-like_dom"/>
</dbReference>
<feature type="transmembrane region" description="Helical" evidence="13">
    <location>
        <begin position="37"/>
        <end position="57"/>
    </location>
</feature>
<keyword evidence="5 13" id="KW-0812">Transmembrane</keyword>
<dbReference type="RefSeq" id="WP_044906333.1">
    <property type="nucleotide sequence ID" value="NZ_JQIF01000068.1"/>
</dbReference>
<dbReference type="InterPro" id="IPR027379">
    <property type="entry name" value="CLS_N"/>
</dbReference>
<comment type="caution">
    <text evidence="15">The sequence shown here is derived from an EMBL/GenBank/DDBJ whole genome shotgun (WGS) entry which is preliminary data.</text>
</comment>
<keyword evidence="2" id="KW-1003">Cell membrane</keyword>
<dbReference type="GO" id="GO:0005886">
    <property type="term" value="C:plasma membrane"/>
    <property type="evidence" value="ECO:0007669"/>
    <property type="project" value="UniProtKB-SubCell"/>
</dbReference>
<comment type="subcellular location">
    <subcellularLocation>
        <location evidence="1">Cell membrane</location>
        <topology evidence="1">Multi-pass membrane protein</topology>
    </subcellularLocation>
</comment>
<dbReference type="CDD" id="cd09154">
    <property type="entry name" value="PLDc_SMU_988_like_1"/>
    <property type="match status" value="1"/>
</dbReference>
<organism evidence="15 16">
    <name type="scientific">Clostridium innocuum</name>
    <dbReference type="NCBI Taxonomy" id="1522"/>
    <lineage>
        <taxon>Bacteria</taxon>
        <taxon>Bacillati</taxon>
        <taxon>Bacillota</taxon>
        <taxon>Clostridia</taxon>
        <taxon>Eubacteriales</taxon>
        <taxon>Clostridiaceae</taxon>
        <taxon>Clostridium</taxon>
    </lineage>
</organism>
<feature type="domain" description="PLD phosphodiesterase" evidence="14">
    <location>
        <begin position="425"/>
        <end position="452"/>
    </location>
</feature>
<dbReference type="PANTHER" id="PTHR21248">
    <property type="entry name" value="CARDIOLIPIN SYNTHASE"/>
    <property type="match status" value="1"/>
</dbReference>
<dbReference type="GO" id="GO:0008808">
    <property type="term" value="F:cardiolipin synthase activity"/>
    <property type="evidence" value="ECO:0007669"/>
    <property type="project" value="UniProtKB-UniRule"/>
</dbReference>
<evidence type="ECO:0000256" key="8">
    <source>
        <dbReference type="ARBA" id="ARBA00023098"/>
    </source>
</evidence>
<dbReference type="EMBL" id="JQIF01000068">
    <property type="protein sequence ID" value="KGJ52394.1"/>
    <property type="molecule type" value="Genomic_DNA"/>
</dbReference>
<keyword evidence="9 13" id="KW-0472">Membrane</keyword>
<dbReference type="Pfam" id="PF13091">
    <property type="entry name" value="PLDc_2"/>
    <property type="match status" value="2"/>
</dbReference>
<reference evidence="15 16" key="1">
    <citation type="submission" date="2014-08" db="EMBL/GenBank/DDBJ databases">
        <title>Clostridium innocuum, an unnegligible vancomycin-resistant pathogen causing extra-intestinal infections.</title>
        <authorList>
            <person name="Feng Y."/>
            <person name="Chiu C.-H."/>
        </authorList>
    </citation>
    <scope>NUCLEOTIDE SEQUENCE [LARGE SCALE GENOMIC DNA]</scope>
    <source>
        <strain evidence="15 16">AN88</strain>
    </source>
</reference>
<dbReference type="NCBIfam" id="TIGR04265">
    <property type="entry name" value="bac_cardiolipin"/>
    <property type="match status" value="1"/>
</dbReference>
<evidence type="ECO:0000256" key="2">
    <source>
        <dbReference type="ARBA" id="ARBA00022475"/>
    </source>
</evidence>
<dbReference type="SMART" id="SM00155">
    <property type="entry name" value="PLDc"/>
    <property type="match status" value="2"/>
</dbReference>
<dbReference type="CDD" id="cd09160">
    <property type="entry name" value="PLDc_SMU_988_like_2"/>
    <property type="match status" value="1"/>
</dbReference>
<dbReference type="PROSITE" id="PS50035">
    <property type="entry name" value="PLD"/>
    <property type="match status" value="2"/>
</dbReference>
<evidence type="ECO:0000259" key="14">
    <source>
        <dbReference type="PROSITE" id="PS50035"/>
    </source>
</evidence>
<keyword evidence="11" id="KW-1208">Phospholipid metabolism</keyword>